<comment type="catalytic activity">
    <reaction evidence="15">
        <text>L-threonyl-[protein] + ATP = O-phospho-L-threonyl-[protein] + ADP + H(+)</text>
        <dbReference type="Rhea" id="RHEA:46608"/>
        <dbReference type="Rhea" id="RHEA-COMP:11060"/>
        <dbReference type="Rhea" id="RHEA-COMP:11605"/>
        <dbReference type="ChEBI" id="CHEBI:15378"/>
        <dbReference type="ChEBI" id="CHEBI:30013"/>
        <dbReference type="ChEBI" id="CHEBI:30616"/>
        <dbReference type="ChEBI" id="CHEBI:61977"/>
        <dbReference type="ChEBI" id="CHEBI:456216"/>
        <dbReference type="EC" id="2.7.11.1"/>
    </reaction>
</comment>
<dbReference type="SMART" id="SM00133">
    <property type="entry name" value="S_TK_X"/>
    <property type="match status" value="1"/>
</dbReference>
<sequence>MKVPLLNEFLPQGQTIKSDQYCNTMERLCAAIKAKRPVFYYLFKGFLIMADQAQESIATRFMRLNQLILGKSNYNLPKKHLIHRDGLLDILFALYEECSAEYLRRDKHIANFADKFKELMIELKPLRVNLRDFEVKKIIGRGHFGEVQVVREKATGDVYAMKILRKQETLSQQSMAFYEEERDIMAKSTSPWLTKLQYAFQDNQHLYLIMEFHPGGDMLSLLEKYDNFLPEEMCQFYLAELVLAINSLHTMGYVHRDIKPDNILIDRTGHIKLADFGSSSKLNNHKLVTSSMPVGTPDYVAPEVLTAMNAGPISCKSYGVECDWWSLGIVAYEMVFGSTPFTSDTVLITYNNIMNFKNALKFPSEASDVSNELIDLIKKLLEDPVIRIGYDQLIVHPLFTDIDWNNIRHTAPPFVPTVSGVDDTSNFDDFEPETRRYASELNSKREFSGKNLPFIGFTYTSPFETLIERLSSSDEMLVQSPSSSFSEVDAGFKRREIASLQKKILHLTDQEMSLKTEIKKLNTNMKTKDSTIETMKAEKLLLDQLVAELQAEFKQAKQLLGYERELRLITEKKAAHLVKCMKMRQKQDTLRLRLKSNEFRHEEYEKLTLEEQLDEALLRVEEFLKEKTDLLEELQETKHSLLKCQRKLKEKEQLFLSTSDSYVSATSTSLNGSHTESPGSEDITNKLVSKLEKKNIQLEKELETILTSKTKAETQVSSLKDVIVQLETKMAEAEKEQFEASIKSLDEKAANSIKKYEKELESKNNIIAEIQKKLLQEEENNVELQRKMKELEADIQIYKDTKIEMEDKVKQLESNSVPKRKSFSHRGSKLNESLEKSHCEKKLQSRNEKQEKILLTSDLKQENDFLKTKIEVLTLEVSKLKDDAKSKEDFEKLLKEKDDALSEAKLDLRVSTRKEKQAESVTSSLRERNKELREKLKMSEDKLAEKIKSEEDLQEQLKSLQNTITRIKEEVQQNEKSYEIEKVKLEERIKAMKDTWENSKDVNQKFAKTQGQYEEISRRNDDLTKECEEKNKKITNLFQENKVLKNDLTTKQNECNKYKQLYSVLKSTCLELEEQLKDFEILVEARESTISDLNSKITKLEAELRKQKEELKNSKNGAQKEEKEKEELLKHINELNAELDNQNDLHEAEMQNLQDNLSHYKKVVTQLEQQVAQYQKEFSLHDKDAKGYTERIVTLESQLCDIKEEASRHITQISSLKSSNLKLTQALDEALENQKENQKNIEDLYNELESEKAKHLNEKVKLQETISQQIKLIDFLQSKTENMEKKKRPHIARLFGKKDHPVQPLPHRDVEKLLETERSRCRRLQDQLSQARAEKMALQRQINNSASSNSEMPVSPMSLAMHTAITASPRIQSETDSPVFASKELLDKIIKPPGMKHKIPHRFTEIMCMRSTKCCACLDSVHFGRAVVKCQECSINCHPKCATSLPSTCGLPSEYMQHFKSAVQDHTSGNASKTIGGRSEGWIKVPKANKQGWDRKYLRLVDDILYVFENAEDMDSEKATSIFDFGSGEARMVVTSAVSATELPFAATSDLPYVLKLESFPFTTCWPQRCLYIMTSNFNDKQMWVFVLENLAEKSNSEIDEPKKKLIGKALWTLTSDKLIDPLCTTMLDDNIILLGAVEALYVLKIVNPLKCCLQEKLDEFSHVYQMECMIKLGILILIHGEDRKLSLTVLDTFQSVVYGSQNQSIALQPVCDIKNCHLFAVEETPSSDTPYICIATSKNVILCLWNCASKKFITKKVIDVNEPCSCILFTPKSVLFGTDVFYELSLGTYSIKKFLDGSDASLAGLVYGASHYRSFPVAIFQVSSNGPIKEYLLCFHEMGVFVNNQGQRTRPDDMKWSRLPLSFAYRSPYLFIIHFNSLEVIEIPPSDINEVGLRGNMHVRNPHYMGLAHLQQSILISSIGNKTVELLLVEGSSIGNSDFPFESSDDATSVTYTGTNSSGKESVGESEMVDLDFSFTTSMNQSDGRSSISSKSSTESTSQS</sequence>
<dbReference type="PROSITE" id="PS50081">
    <property type="entry name" value="ZF_DAG_PE_2"/>
    <property type="match status" value="1"/>
</dbReference>
<evidence type="ECO:0000256" key="3">
    <source>
        <dbReference type="ARBA" id="ARBA00012513"/>
    </source>
</evidence>
<keyword evidence="13 17" id="KW-0067">ATP-binding</keyword>
<dbReference type="Gene3D" id="3.30.200.20">
    <property type="entry name" value="Phosphorylase Kinase, domain 1"/>
    <property type="match status" value="1"/>
</dbReference>
<keyword evidence="26" id="KW-1185">Reference proteome</keyword>
<keyword evidence="12" id="KW-0862">Zinc</keyword>
<dbReference type="PROSITE" id="PS50011">
    <property type="entry name" value="PROTEIN_KINASE_DOM"/>
    <property type="match status" value="1"/>
</dbReference>
<evidence type="ECO:0000259" key="24">
    <source>
        <dbReference type="PROSITE" id="PS51285"/>
    </source>
</evidence>
<dbReference type="CDD" id="cd05601">
    <property type="entry name" value="STKc_CRIK"/>
    <property type="match status" value="1"/>
</dbReference>
<keyword evidence="7" id="KW-0808">Transferase</keyword>
<dbReference type="GO" id="GO:0005524">
    <property type="term" value="F:ATP binding"/>
    <property type="evidence" value="ECO:0007669"/>
    <property type="project" value="UniProtKB-UniRule"/>
</dbReference>
<dbReference type="Gene3D" id="1.10.510.10">
    <property type="entry name" value="Transferase(Phosphotransferase) domain 1"/>
    <property type="match status" value="1"/>
</dbReference>
<feature type="domain" description="AGC-kinase C-terminal" evidence="24">
    <location>
        <begin position="400"/>
        <end position="469"/>
    </location>
</feature>
<dbReference type="InterPro" id="IPR057529">
    <property type="entry name" value="MRCK/ROCK_PH"/>
</dbReference>
<dbReference type="InterPro" id="IPR000719">
    <property type="entry name" value="Prot_kinase_dom"/>
</dbReference>
<feature type="domain" description="Protein kinase" evidence="21">
    <location>
        <begin position="133"/>
        <end position="399"/>
    </location>
</feature>
<evidence type="ECO:0000256" key="17">
    <source>
        <dbReference type="PROSITE-ProRule" id="PRU10141"/>
    </source>
</evidence>
<evidence type="ECO:0000259" key="23">
    <source>
        <dbReference type="PROSITE" id="PS50219"/>
    </source>
</evidence>
<keyword evidence="4" id="KW-0963">Cytoplasm</keyword>
<dbReference type="SUPFAM" id="SSF56112">
    <property type="entry name" value="Protein kinase-like (PK-like)"/>
    <property type="match status" value="1"/>
</dbReference>
<evidence type="ECO:0000256" key="12">
    <source>
        <dbReference type="ARBA" id="ARBA00022833"/>
    </source>
</evidence>
<dbReference type="GO" id="GO:0005856">
    <property type="term" value="C:cytoskeleton"/>
    <property type="evidence" value="ECO:0007669"/>
    <property type="project" value="TreeGrafter"/>
</dbReference>
<evidence type="ECO:0000256" key="18">
    <source>
        <dbReference type="SAM" id="Coils"/>
    </source>
</evidence>
<comment type="catalytic activity">
    <reaction evidence="16">
        <text>L-seryl-[protein] + ATP = O-phospho-L-seryl-[protein] + ADP + H(+)</text>
        <dbReference type="Rhea" id="RHEA:17989"/>
        <dbReference type="Rhea" id="RHEA-COMP:9863"/>
        <dbReference type="Rhea" id="RHEA-COMP:11604"/>
        <dbReference type="ChEBI" id="CHEBI:15378"/>
        <dbReference type="ChEBI" id="CHEBI:29999"/>
        <dbReference type="ChEBI" id="CHEBI:30616"/>
        <dbReference type="ChEBI" id="CHEBI:83421"/>
        <dbReference type="ChEBI" id="CHEBI:456216"/>
        <dbReference type="EC" id="2.7.11.1"/>
    </reaction>
</comment>
<dbReference type="InterPro" id="IPR011993">
    <property type="entry name" value="PH-like_dom_sf"/>
</dbReference>
<dbReference type="Gene3D" id="2.30.29.30">
    <property type="entry name" value="Pleckstrin-homology domain (PH domain)/Phosphotyrosine-binding domain (PTB)"/>
    <property type="match status" value="1"/>
</dbReference>
<dbReference type="Gene3D" id="1.20.5.170">
    <property type="match status" value="1"/>
</dbReference>
<feature type="coiled-coil region" evidence="18">
    <location>
        <begin position="518"/>
        <end position="552"/>
    </location>
</feature>
<dbReference type="SMART" id="SM00036">
    <property type="entry name" value="CNH"/>
    <property type="match status" value="1"/>
</dbReference>
<dbReference type="PANTHER" id="PTHR22988:SF71">
    <property type="entry name" value="CITRON RHO-INTERACTING KINASE"/>
    <property type="match status" value="1"/>
</dbReference>
<keyword evidence="5" id="KW-0723">Serine/threonine-protein kinase</keyword>
<evidence type="ECO:0000256" key="2">
    <source>
        <dbReference type="ARBA" id="ARBA00004496"/>
    </source>
</evidence>
<protein>
    <recommendedName>
        <fullName evidence="3">non-specific serine/threonine protein kinase</fullName>
        <ecNumber evidence="3">2.7.11.1</ecNumber>
    </recommendedName>
</protein>
<dbReference type="GO" id="GO:0005737">
    <property type="term" value="C:cytoplasm"/>
    <property type="evidence" value="ECO:0007669"/>
    <property type="project" value="UniProtKB-SubCell"/>
</dbReference>
<feature type="coiled-coil region" evidence="18">
    <location>
        <begin position="856"/>
        <end position="1184"/>
    </location>
</feature>
<feature type="compositionally biased region" description="Polar residues" evidence="19">
    <location>
        <begin position="1947"/>
        <end position="1961"/>
    </location>
</feature>
<feature type="domain" description="CNH" evidence="23">
    <location>
        <begin position="1619"/>
        <end position="1913"/>
    </location>
</feature>
<evidence type="ECO:0000256" key="4">
    <source>
        <dbReference type="ARBA" id="ARBA00022490"/>
    </source>
</evidence>
<dbReference type="PROSITE" id="PS50219">
    <property type="entry name" value="CNH"/>
    <property type="match status" value="1"/>
</dbReference>
<dbReference type="FunFam" id="3.30.200.20:FF:000017">
    <property type="entry name" value="Non-specific serine/threonine protein kinase"/>
    <property type="match status" value="1"/>
</dbReference>
<dbReference type="EMBL" id="BPLQ01008057">
    <property type="protein sequence ID" value="GIY34345.1"/>
    <property type="molecule type" value="Genomic_DNA"/>
</dbReference>
<evidence type="ECO:0000256" key="14">
    <source>
        <dbReference type="ARBA" id="ARBA00023054"/>
    </source>
</evidence>
<dbReference type="InterPro" id="IPR046349">
    <property type="entry name" value="C1-like_sf"/>
</dbReference>
<keyword evidence="10" id="KW-0863">Zinc-finger</keyword>
<dbReference type="PROSITE" id="PS51285">
    <property type="entry name" value="AGC_KINASE_CTER"/>
    <property type="match status" value="1"/>
</dbReference>
<dbReference type="SMART" id="SM00109">
    <property type="entry name" value="C1"/>
    <property type="match status" value="1"/>
</dbReference>
<keyword evidence="8" id="KW-0479">Metal-binding</keyword>
<dbReference type="InterPro" id="IPR017441">
    <property type="entry name" value="Protein_kinase_ATP_BS"/>
</dbReference>
<gene>
    <name evidence="25" type="primary">CIT</name>
    <name evidence="25" type="ORF">CDAR_35161</name>
</gene>
<evidence type="ECO:0000256" key="15">
    <source>
        <dbReference type="ARBA" id="ARBA00047899"/>
    </source>
</evidence>
<name>A0AAV4SKP2_9ARAC</name>
<dbReference type="GO" id="GO:0031032">
    <property type="term" value="P:actomyosin structure organization"/>
    <property type="evidence" value="ECO:0007669"/>
    <property type="project" value="TreeGrafter"/>
</dbReference>
<evidence type="ECO:0000313" key="26">
    <source>
        <dbReference type="Proteomes" id="UP001054837"/>
    </source>
</evidence>
<dbReference type="GO" id="GO:0000281">
    <property type="term" value="P:mitotic cytokinesis"/>
    <property type="evidence" value="ECO:0007669"/>
    <property type="project" value="InterPro"/>
</dbReference>
<evidence type="ECO:0000259" key="20">
    <source>
        <dbReference type="PROSITE" id="PS50003"/>
    </source>
</evidence>
<dbReference type="InterPro" id="IPR001180">
    <property type="entry name" value="CNH_dom"/>
</dbReference>
<comment type="cofactor">
    <cofactor evidence="1">
        <name>Mg(2+)</name>
        <dbReference type="ChEBI" id="CHEBI:18420"/>
    </cofactor>
</comment>
<dbReference type="PROSITE" id="PS00107">
    <property type="entry name" value="PROTEIN_KINASE_ATP"/>
    <property type="match status" value="1"/>
</dbReference>
<feature type="compositionally biased region" description="Basic residues" evidence="19">
    <location>
        <begin position="818"/>
        <end position="828"/>
    </location>
</feature>
<dbReference type="InterPro" id="IPR002219">
    <property type="entry name" value="PKC_DAG/PE"/>
</dbReference>
<evidence type="ECO:0000256" key="13">
    <source>
        <dbReference type="ARBA" id="ARBA00022840"/>
    </source>
</evidence>
<evidence type="ECO:0000256" key="6">
    <source>
        <dbReference type="ARBA" id="ARBA00022553"/>
    </source>
</evidence>
<evidence type="ECO:0000256" key="11">
    <source>
        <dbReference type="ARBA" id="ARBA00022777"/>
    </source>
</evidence>
<dbReference type="Gene3D" id="3.30.60.20">
    <property type="match status" value="1"/>
</dbReference>
<dbReference type="PROSITE" id="PS00479">
    <property type="entry name" value="ZF_DAG_PE_1"/>
    <property type="match status" value="1"/>
</dbReference>
<evidence type="ECO:0000259" key="22">
    <source>
        <dbReference type="PROSITE" id="PS50081"/>
    </source>
</evidence>
<feature type="domain" description="Phorbol-ester/DAG-type" evidence="22">
    <location>
        <begin position="1400"/>
        <end position="1449"/>
    </location>
</feature>
<evidence type="ECO:0000259" key="21">
    <source>
        <dbReference type="PROSITE" id="PS50011"/>
    </source>
</evidence>
<dbReference type="PANTHER" id="PTHR22988">
    <property type="entry name" value="MYOTONIC DYSTROPHY S/T KINASE-RELATED"/>
    <property type="match status" value="1"/>
</dbReference>
<dbReference type="GO" id="GO:0008270">
    <property type="term" value="F:zinc ion binding"/>
    <property type="evidence" value="ECO:0007669"/>
    <property type="project" value="UniProtKB-KW"/>
</dbReference>
<evidence type="ECO:0000313" key="25">
    <source>
        <dbReference type="EMBL" id="GIY34345.1"/>
    </source>
</evidence>
<dbReference type="InterPro" id="IPR037708">
    <property type="entry name" value="CRIK_dom"/>
</dbReference>
<feature type="coiled-coil region" evidence="18">
    <location>
        <begin position="1307"/>
        <end position="1348"/>
    </location>
</feature>
<dbReference type="Pfam" id="PF00069">
    <property type="entry name" value="Pkinase"/>
    <property type="match status" value="1"/>
</dbReference>
<organism evidence="25 26">
    <name type="scientific">Caerostris darwini</name>
    <dbReference type="NCBI Taxonomy" id="1538125"/>
    <lineage>
        <taxon>Eukaryota</taxon>
        <taxon>Metazoa</taxon>
        <taxon>Ecdysozoa</taxon>
        <taxon>Arthropoda</taxon>
        <taxon>Chelicerata</taxon>
        <taxon>Arachnida</taxon>
        <taxon>Araneae</taxon>
        <taxon>Araneomorphae</taxon>
        <taxon>Entelegynae</taxon>
        <taxon>Araneoidea</taxon>
        <taxon>Araneidae</taxon>
        <taxon>Caerostris</taxon>
    </lineage>
</organism>
<comment type="subcellular location">
    <subcellularLocation>
        <location evidence="2">Cytoplasm</location>
    </subcellularLocation>
</comment>
<evidence type="ECO:0000256" key="8">
    <source>
        <dbReference type="ARBA" id="ARBA00022723"/>
    </source>
</evidence>
<feature type="region of interest" description="Disordered" evidence="19">
    <location>
        <begin position="1946"/>
        <end position="2001"/>
    </location>
</feature>
<dbReference type="Proteomes" id="UP001054837">
    <property type="component" value="Unassembled WGS sequence"/>
</dbReference>
<dbReference type="EC" id="2.7.11.1" evidence="3"/>
<dbReference type="SUPFAM" id="SSF50729">
    <property type="entry name" value="PH domain-like"/>
    <property type="match status" value="1"/>
</dbReference>
<keyword evidence="11" id="KW-0418">Kinase</keyword>
<dbReference type="PROSITE" id="PS50003">
    <property type="entry name" value="PH_DOMAIN"/>
    <property type="match status" value="1"/>
</dbReference>
<feature type="binding site" evidence="17">
    <location>
        <position position="162"/>
    </location>
    <ligand>
        <name>ATP</name>
        <dbReference type="ChEBI" id="CHEBI:30616"/>
    </ligand>
</feature>
<dbReference type="GO" id="GO:0004674">
    <property type="term" value="F:protein serine/threonine kinase activity"/>
    <property type="evidence" value="ECO:0007669"/>
    <property type="project" value="UniProtKB-KW"/>
</dbReference>
<dbReference type="SMART" id="SM00220">
    <property type="entry name" value="S_TKc"/>
    <property type="match status" value="1"/>
</dbReference>
<dbReference type="Pfam" id="PF00780">
    <property type="entry name" value="CNH"/>
    <property type="match status" value="1"/>
</dbReference>
<keyword evidence="6" id="KW-0597">Phosphoprotein</keyword>
<evidence type="ECO:0000256" key="10">
    <source>
        <dbReference type="ARBA" id="ARBA00022771"/>
    </source>
</evidence>
<evidence type="ECO:0000256" key="9">
    <source>
        <dbReference type="ARBA" id="ARBA00022741"/>
    </source>
</evidence>
<feature type="domain" description="PH" evidence="20">
    <location>
        <begin position="1476"/>
        <end position="1593"/>
    </location>
</feature>
<dbReference type="InterPro" id="IPR001849">
    <property type="entry name" value="PH_domain"/>
</dbReference>
<proteinExistence type="predicted"/>
<dbReference type="SUPFAM" id="SSF57889">
    <property type="entry name" value="Cysteine-rich domain"/>
    <property type="match status" value="1"/>
</dbReference>
<dbReference type="InterPro" id="IPR017892">
    <property type="entry name" value="Pkinase_C"/>
</dbReference>
<dbReference type="Pfam" id="PF25346">
    <property type="entry name" value="PH_MRCK"/>
    <property type="match status" value="1"/>
</dbReference>
<evidence type="ECO:0000256" key="7">
    <source>
        <dbReference type="ARBA" id="ARBA00022679"/>
    </source>
</evidence>
<reference evidence="25 26" key="1">
    <citation type="submission" date="2021-06" db="EMBL/GenBank/DDBJ databases">
        <title>Caerostris darwini draft genome.</title>
        <authorList>
            <person name="Kono N."/>
            <person name="Arakawa K."/>
        </authorList>
    </citation>
    <scope>NUCLEOTIDE SEQUENCE [LARGE SCALE GENOMIC DNA]</scope>
</reference>
<evidence type="ECO:0000256" key="1">
    <source>
        <dbReference type="ARBA" id="ARBA00001946"/>
    </source>
</evidence>
<dbReference type="InterPro" id="IPR000961">
    <property type="entry name" value="AGC-kinase_C"/>
</dbReference>
<dbReference type="InterPro" id="IPR050839">
    <property type="entry name" value="Rho-assoc_Ser/Thr_Kinase"/>
</dbReference>
<dbReference type="FunFam" id="1.10.510.10:FF:000751">
    <property type="entry name" value="Non-specific serine/threonine protein kinase"/>
    <property type="match status" value="1"/>
</dbReference>
<dbReference type="CDD" id="cd20814">
    <property type="entry name" value="CRIK"/>
    <property type="match status" value="1"/>
</dbReference>
<evidence type="ECO:0000256" key="19">
    <source>
        <dbReference type="SAM" id="MobiDB-lite"/>
    </source>
</evidence>
<feature type="compositionally biased region" description="Basic and acidic residues" evidence="19">
    <location>
        <begin position="832"/>
        <end position="843"/>
    </location>
</feature>
<evidence type="ECO:0000256" key="5">
    <source>
        <dbReference type="ARBA" id="ARBA00022527"/>
    </source>
</evidence>
<dbReference type="InterPro" id="IPR011009">
    <property type="entry name" value="Kinase-like_dom_sf"/>
</dbReference>
<keyword evidence="14 18" id="KW-0175">Coiled coil</keyword>
<accession>A0AAV4SKP2</accession>
<feature type="coiled-coil region" evidence="18">
    <location>
        <begin position="606"/>
        <end position="654"/>
    </location>
</feature>
<dbReference type="InterPro" id="IPR008271">
    <property type="entry name" value="Ser/Thr_kinase_AS"/>
</dbReference>
<evidence type="ECO:0000256" key="16">
    <source>
        <dbReference type="ARBA" id="ARBA00048679"/>
    </source>
</evidence>
<feature type="compositionally biased region" description="Low complexity" evidence="19">
    <location>
        <begin position="1983"/>
        <end position="2001"/>
    </location>
</feature>
<comment type="caution">
    <text evidence="25">The sequence shown here is derived from an EMBL/GenBank/DDBJ whole genome shotgun (WGS) entry which is preliminary data.</text>
</comment>
<feature type="coiled-coil region" evidence="18">
    <location>
        <begin position="1213"/>
        <end position="1265"/>
    </location>
</feature>
<feature type="region of interest" description="Disordered" evidence="19">
    <location>
        <begin position="814"/>
        <end position="843"/>
    </location>
</feature>
<keyword evidence="9 17" id="KW-0547">Nucleotide-binding</keyword>
<dbReference type="Pfam" id="PF00433">
    <property type="entry name" value="Pkinase_C"/>
    <property type="match status" value="1"/>
</dbReference>
<dbReference type="PROSITE" id="PS00108">
    <property type="entry name" value="PROTEIN_KINASE_ST"/>
    <property type="match status" value="1"/>
</dbReference>